<dbReference type="InterPro" id="IPR050890">
    <property type="entry name" value="PTS_EIIA_component"/>
</dbReference>
<dbReference type="EMBL" id="PUFN01000024">
    <property type="protein sequence ID" value="TDG70630.1"/>
    <property type="molecule type" value="Genomic_DNA"/>
</dbReference>
<dbReference type="PROSITE" id="PS51093">
    <property type="entry name" value="PTS_EIIA_TYPE_1"/>
    <property type="match status" value="1"/>
</dbReference>
<dbReference type="GO" id="GO:0005737">
    <property type="term" value="C:cytoplasm"/>
    <property type="evidence" value="ECO:0007669"/>
    <property type="project" value="UniProtKB-SubCell"/>
</dbReference>
<evidence type="ECO:0000256" key="3">
    <source>
        <dbReference type="ARBA" id="ARBA00022448"/>
    </source>
</evidence>
<keyword evidence="6" id="KW-0598">Phosphotransferase system</keyword>
<evidence type="ECO:0000259" key="8">
    <source>
        <dbReference type="PROSITE" id="PS51093"/>
    </source>
</evidence>
<dbReference type="Gene3D" id="2.70.70.10">
    <property type="entry name" value="Glucose Permease (Domain IIA)"/>
    <property type="match status" value="1"/>
</dbReference>
<feature type="domain" description="PTS EIIA type-1" evidence="8">
    <location>
        <begin position="29"/>
        <end position="133"/>
    </location>
</feature>
<keyword evidence="5" id="KW-0808">Transferase</keyword>
<gene>
    <name evidence="9" type="ORF">C5L30_001421</name>
</gene>
<dbReference type="Proteomes" id="UP000295257">
    <property type="component" value="Unassembled WGS sequence"/>
</dbReference>
<evidence type="ECO:0000256" key="7">
    <source>
        <dbReference type="ARBA" id="ARBA00022777"/>
    </source>
</evidence>
<proteinExistence type="predicted"/>
<name>A0A4R5NC10_9LACO</name>
<reference evidence="9 10" key="1">
    <citation type="journal article" date="2019" name="Appl. Microbiol. Biotechnol.">
        <title>Uncovering carbohydrate metabolism through a genotype-phenotype association study of 56 lactic acid bacteria genomes.</title>
        <authorList>
            <person name="Buron-Moles G."/>
            <person name="Chailyan A."/>
            <person name="Dolejs I."/>
            <person name="Forster J."/>
            <person name="Miks M.H."/>
        </authorList>
    </citation>
    <scope>NUCLEOTIDE SEQUENCE [LARGE SCALE GENOMIC DNA]</scope>
    <source>
        <strain evidence="9 10">ATCC 29644</strain>
    </source>
</reference>
<dbReference type="RefSeq" id="WP_056945208.1">
    <property type="nucleotide sequence ID" value="NZ_PUFN01000024.1"/>
</dbReference>
<comment type="subcellular location">
    <subcellularLocation>
        <location evidence="2">Cell membrane</location>
        <topology evidence="2">Multi-pass membrane protein</topology>
    </subcellularLocation>
    <subcellularLocation>
        <location evidence="1">Cytoplasm</location>
    </subcellularLocation>
</comment>
<accession>A0A4R5NC10</accession>
<dbReference type="OrthoDB" id="9769191at2"/>
<comment type="caution">
    <text evidence="9">The sequence shown here is derived from an EMBL/GenBank/DDBJ whole genome shotgun (WGS) entry which is preliminary data.</text>
</comment>
<evidence type="ECO:0000256" key="4">
    <source>
        <dbReference type="ARBA" id="ARBA00022597"/>
    </source>
</evidence>
<organism evidence="9 10">
    <name type="scientific">Companilactobacillus farciminis</name>
    <dbReference type="NCBI Taxonomy" id="1612"/>
    <lineage>
        <taxon>Bacteria</taxon>
        <taxon>Bacillati</taxon>
        <taxon>Bacillota</taxon>
        <taxon>Bacilli</taxon>
        <taxon>Lactobacillales</taxon>
        <taxon>Lactobacillaceae</taxon>
        <taxon>Companilactobacillus</taxon>
    </lineage>
</organism>
<dbReference type="NCBIfam" id="TIGR00830">
    <property type="entry name" value="PTBA"/>
    <property type="match status" value="1"/>
</dbReference>
<dbReference type="GO" id="GO:0016301">
    <property type="term" value="F:kinase activity"/>
    <property type="evidence" value="ECO:0007669"/>
    <property type="project" value="UniProtKB-KW"/>
</dbReference>
<evidence type="ECO:0000256" key="1">
    <source>
        <dbReference type="ARBA" id="ARBA00004496"/>
    </source>
</evidence>
<dbReference type="PANTHER" id="PTHR45008">
    <property type="entry name" value="PTS SYSTEM GLUCOSE-SPECIFIC EIIA COMPONENT"/>
    <property type="match status" value="1"/>
</dbReference>
<dbReference type="GO" id="GO:0009401">
    <property type="term" value="P:phosphoenolpyruvate-dependent sugar phosphotransferase system"/>
    <property type="evidence" value="ECO:0007669"/>
    <property type="project" value="UniProtKB-KW"/>
</dbReference>
<keyword evidence="3" id="KW-0813">Transport</keyword>
<dbReference type="GO" id="GO:0005886">
    <property type="term" value="C:plasma membrane"/>
    <property type="evidence" value="ECO:0007669"/>
    <property type="project" value="UniProtKB-SubCell"/>
</dbReference>
<evidence type="ECO:0000313" key="10">
    <source>
        <dbReference type="Proteomes" id="UP000295257"/>
    </source>
</evidence>
<evidence type="ECO:0000256" key="2">
    <source>
        <dbReference type="ARBA" id="ARBA00004651"/>
    </source>
</evidence>
<dbReference type="Pfam" id="PF00358">
    <property type="entry name" value="PTS_EIIA_1"/>
    <property type="match status" value="1"/>
</dbReference>
<dbReference type="InterPro" id="IPR011055">
    <property type="entry name" value="Dup_hybrid_motif"/>
</dbReference>
<evidence type="ECO:0000256" key="5">
    <source>
        <dbReference type="ARBA" id="ARBA00022679"/>
    </source>
</evidence>
<keyword evidence="4" id="KW-0762">Sugar transport</keyword>
<dbReference type="InterPro" id="IPR001127">
    <property type="entry name" value="PTS_EIIA_1_perm"/>
</dbReference>
<evidence type="ECO:0000313" key="9">
    <source>
        <dbReference type="EMBL" id="TDG70630.1"/>
    </source>
</evidence>
<dbReference type="SUPFAM" id="SSF51261">
    <property type="entry name" value="Duplicated hybrid motif"/>
    <property type="match status" value="1"/>
</dbReference>
<dbReference type="PROSITE" id="PS00371">
    <property type="entry name" value="PTS_EIIA_TYPE_1_HIS"/>
    <property type="match status" value="1"/>
</dbReference>
<keyword evidence="7" id="KW-0418">Kinase</keyword>
<sequence>MGLFGFGKKKTIFTAPASGQFQSLENVEDEVFSQKLMGEGYGVIPDNNKIYSPISGTVSSIFETKHALGITTDDGLEVLVHMGLDTVELNGEPFNIMVEKGEKVDKSRQLAEMDIDNIKSKGYGTVVLTIVTNVQEKVKDLKFLTKESDKIESGHEILEIKNN</sequence>
<keyword evidence="10" id="KW-1185">Reference proteome</keyword>
<dbReference type="PANTHER" id="PTHR45008:SF1">
    <property type="entry name" value="PTS SYSTEM GLUCOSE-SPECIFIC EIIA COMPONENT"/>
    <property type="match status" value="1"/>
</dbReference>
<dbReference type="AlphaFoldDB" id="A0A4R5NC10"/>
<evidence type="ECO:0000256" key="6">
    <source>
        <dbReference type="ARBA" id="ARBA00022683"/>
    </source>
</evidence>
<protein>
    <recommendedName>
        <fullName evidence="8">PTS EIIA type-1 domain-containing protein</fullName>
    </recommendedName>
</protein>
<dbReference type="FunFam" id="2.70.70.10:FF:000001">
    <property type="entry name" value="PTS system glucose-specific IIA component"/>
    <property type="match status" value="1"/>
</dbReference>